<keyword evidence="3" id="KW-1185">Reference proteome</keyword>
<evidence type="ECO:0000313" key="2">
    <source>
        <dbReference type="EMBL" id="KZS06212.1"/>
    </source>
</evidence>
<dbReference type="AlphaFoldDB" id="A0A164NT45"/>
<reference evidence="2 3" key="1">
    <citation type="submission" date="2016-03" db="EMBL/GenBank/DDBJ databases">
        <title>EvidentialGene: Evidence-directed Construction of Genes on Genomes.</title>
        <authorList>
            <person name="Gilbert D.G."/>
            <person name="Choi J.-H."/>
            <person name="Mockaitis K."/>
            <person name="Colbourne J."/>
            <person name="Pfrender M."/>
        </authorList>
    </citation>
    <scope>NUCLEOTIDE SEQUENCE [LARGE SCALE GENOMIC DNA]</scope>
    <source>
        <strain evidence="2 3">Xinb3</strain>
        <tissue evidence="2">Complete organism</tissue>
    </source>
</reference>
<protein>
    <submittedName>
        <fullName evidence="2">Uncharacterized protein</fullName>
    </submittedName>
</protein>
<organism evidence="2 3">
    <name type="scientific">Daphnia magna</name>
    <dbReference type="NCBI Taxonomy" id="35525"/>
    <lineage>
        <taxon>Eukaryota</taxon>
        <taxon>Metazoa</taxon>
        <taxon>Ecdysozoa</taxon>
        <taxon>Arthropoda</taxon>
        <taxon>Crustacea</taxon>
        <taxon>Branchiopoda</taxon>
        <taxon>Diplostraca</taxon>
        <taxon>Cladocera</taxon>
        <taxon>Anomopoda</taxon>
        <taxon>Daphniidae</taxon>
        <taxon>Daphnia</taxon>
    </lineage>
</organism>
<comment type="caution">
    <text evidence="2">The sequence shown here is derived from an EMBL/GenBank/DDBJ whole genome shotgun (WGS) entry which is preliminary data.</text>
</comment>
<dbReference type="EMBL" id="LRGB01002829">
    <property type="protein sequence ID" value="KZS06212.1"/>
    <property type="molecule type" value="Genomic_DNA"/>
</dbReference>
<proteinExistence type="predicted"/>
<gene>
    <name evidence="2" type="ORF">APZ42_030405</name>
</gene>
<sequence length="51" mass="5851">MIERDVDKAQTEEESHRSVAILAQDRQAHPRSKPSNDEFVRVCVPLDIYIG</sequence>
<evidence type="ECO:0000313" key="3">
    <source>
        <dbReference type="Proteomes" id="UP000076858"/>
    </source>
</evidence>
<evidence type="ECO:0000256" key="1">
    <source>
        <dbReference type="SAM" id="MobiDB-lite"/>
    </source>
</evidence>
<accession>A0A164NT45</accession>
<feature type="compositionally biased region" description="Basic and acidic residues" evidence="1">
    <location>
        <begin position="1"/>
        <end position="17"/>
    </location>
</feature>
<name>A0A164NT45_9CRUS</name>
<feature type="region of interest" description="Disordered" evidence="1">
    <location>
        <begin position="1"/>
        <end position="35"/>
    </location>
</feature>
<dbReference type="Proteomes" id="UP000076858">
    <property type="component" value="Unassembled WGS sequence"/>
</dbReference>